<dbReference type="AlphaFoldDB" id="A0A212J2U2"/>
<dbReference type="RefSeq" id="WP_296938839.1">
    <property type="nucleotide sequence ID" value="NZ_LT599032.1"/>
</dbReference>
<name>A0A212J2U2_9BACT</name>
<proteinExistence type="predicted"/>
<dbReference type="PANTHER" id="PTHR35535">
    <property type="entry name" value="HEAT SHOCK PROTEIN HSLJ"/>
    <property type="match status" value="1"/>
</dbReference>
<dbReference type="PANTHER" id="PTHR35535:SF2">
    <property type="entry name" value="DUF306 DOMAIN-CONTAINING PROTEIN"/>
    <property type="match status" value="1"/>
</dbReference>
<dbReference type="PROSITE" id="PS51257">
    <property type="entry name" value="PROKAR_LIPOPROTEIN"/>
    <property type="match status" value="1"/>
</dbReference>
<feature type="domain" description="DUF306" evidence="1">
    <location>
        <begin position="160"/>
        <end position="265"/>
    </location>
</feature>
<protein>
    <recommendedName>
        <fullName evidence="1">DUF306 domain-containing protein</fullName>
    </recommendedName>
</protein>
<sequence>MKRILNPAVLIIAIITLTFGLQSCNSAKPVDKTQLEGYWTLKTLKGEDAKTAFAGTLPYLQFDFAKNLVSGNGGCNGFTGAFTLTDKNEFSAPNLAATMMMCVQANKEPQFFTALSTPNLILSLDKEGLLTLSEDKTVILQFEKGEAPKIAAATDIVNAENLTGAWTLTSIAGGDMATLFTGKTPTLEFTTDGKAFGNGGCNTYRTSYTLQENTVTFGPVMSTKMACPSLKGEGLFTGLLASPLQAGLNGDKLTFFKEGNVVLEFVKGATE</sequence>
<dbReference type="Pfam" id="PF03724">
    <property type="entry name" value="META"/>
    <property type="match status" value="2"/>
</dbReference>
<reference evidence="2" key="1">
    <citation type="submission" date="2016-04" db="EMBL/GenBank/DDBJ databases">
        <authorList>
            <person name="Evans L.H."/>
            <person name="Alamgir A."/>
            <person name="Owens N."/>
            <person name="Weber N.D."/>
            <person name="Virtaneva K."/>
            <person name="Barbian K."/>
            <person name="Babar A."/>
            <person name="Rosenke K."/>
        </authorList>
    </citation>
    <scope>NUCLEOTIDE SEQUENCE</scope>
    <source>
        <strain evidence="2">86-1</strain>
    </source>
</reference>
<evidence type="ECO:0000313" key="2">
    <source>
        <dbReference type="EMBL" id="SBV93761.1"/>
    </source>
</evidence>
<dbReference type="Gene3D" id="2.40.128.270">
    <property type="match status" value="2"/>
</dbReference>
<organism evidence="2">
    <name type="scientific">uncultured Dysgonomonas sp</name>
    <dbReference type="NCBI Taxonomy" id="206096"/>
    <lineage>
        <taxon>Bacteria</taxon>
        <taxon>Pseudomonadati</taxon>
        <taxon>Bacteroidota</taxon>
        <taxon>Bacteroidia</taxon>
        <taxon>Bacteroidales</taxon>
        <taxon>Dysgonomonadaceae</taxon>
        <taxon>Dysgonomonas</taxon>
        <taxon>environmental samples</taxon>
    </lineage>
</organism>
<dbReference type="InterPro" id="IPR038670">
    <property type="entry name" value="HslJ-like_sf"/>
</dbReference>
<accession>A0A212J2U2</accession>
<dbReference type="InterPro" id="IPR005184">
    <property type="entry name" value="DUF306_Meta_HslJ"/>
</dbReference>
<feature type="domain" description="DUF306" evidence="1">
    <location>
        <begin position="34"/>
        <end position="143"/>
    </location>
</feature>
<dbReference type="InterPro" id="IPR053147">
    <property type="entry name" value="Hsp_HslJ-like"/>
</dbReference>
<evidence type="ECO:0000259" key="1">
    <source>
        <dbReference type="Pfam" id="PF03724"/>
    </source>
</evidence>
<dbReference type="EMBL" id="FLUM01000001">
    <property type="protein sequence ID" value="SBV93761.1"/>
    <property type="molecule type" value="Genomic_DNA"/>
</dbReference>
<gene>
    <name evidence="2" type="ORF">KL86DYS1_10951</name>
</gene>